<accession>A0A1K0IR86</accession>
<sequence length="139" mass="15362">MHRFDPRLRAADVYRRRFRADRRGRPGVRLPRHKRRSTLLPCTPAPKAPAWMRHGQRPLSEATPPPPPHAASHVTLAAIAAGRQPAYQAVPLFPALGAKSHVAPLPGYAALPEPPAWKQVVQKGSSSPRLMMSIRQSRA</sequence>
<feature type="compositionally biased region" description="Basic residues" evidence="1">
    <location>
        <begin position="24"/>
        <end position="37"/>
    </location>
</feature>
<protein>
    <submittedName>
        <fullName evidence="2">Uncharacterized protein</fullName>
    </submittedName>
</protein>
<evidence type="ECO:0000256" key="1">
    <source>
        <dbReference type="SAM" id="MobiDB-lite"/>
    </source>
</evidence>
<organism evidence="2">
    <name type="scientific">Cupriavidus necator</name>
    <name type="common">Alcaligenes eutrophus</name>
    <name type="synonym">Ralstonia eutropha</name>
    <dbReference type="NCBI Taxonomy" id="106590"/>
    <lineage>
        <taxon>Bacteria</taxon>
        <taxon>Pseudomonadati</taxon>
        <taxon>Pseudomonadota</taxon>
        <taxon>Betaproteobacteria</taxon>
        <taxon>Burkholderiales</taxon>
        <taxon>Burkholderiaceae</taxon>
        <taxon>Cupriavidus</taxon>
    </lineage>
</organism>
<reference evidence="2" key="1">
    <citation type="submission" date="2016-09" db="EMBL/GenBank/DDBJ databases">
        <authorList>
            <person name="Capua I."/>
            <person name="De Benedictis P."/>
            <person name="Joannis T."/>
            <person name="Lombin L.H."/>
            <person name="Cattoli G."/>
        </authorList>
    </citation>
    <scope>NUCLEOTIDE SEQUENCE</scope>
    <source>
        <strain evidence="2">B9</strain>
    </source>
</reference>
<dbReference type="AlphaFoldDB" id="A0A1K0IR86"/>
<gene>
    <name evidence="2" type="ORF">CNECB9_2360003</name>
</gene>
<dbReference type="EMBL" id="FMSH01000153">
    <property type="protein sequence ID" value="SCU75406.1"/>
    <property type="molecule type" value="Genomic_DNA"/>
</dbReference>
<evidence type="ECO:0000313" key="2">
    <source>
        <dbReference type="EMBL" id="SCU75406.1"/>
    </source>
</evidence>
<proteinExistence type="predicted"/>
<feature type="region of interest" description="Disordered" evidence="1">
    <location>
        <begin position="24"/>
        <end position="71"/>
    </location>
</feature>
<name>A0A1K0IR86_CUPNE</name>